<dbReference type="PROSITE" id="PS00624">
    <property type="entry name" value="GMC_OXRED_2"/>
    <property type="match status" value="1"/>
</dbReference>
<dbReference type="STRING" id="644352.J3PBU2"/>
<gene>
    <name evidence="5" type="primary">20351421</name>
    <name evidence="4" type="ORF">GGTG_10963</name>
</gene>
<dbReference type="HOGENOM" id="CLU_002865_5_1_1"/>
<protein>
    <recommendedName>
        <fullName evidence="3">Glucose-methanol-choline oxidoreductase N-terminal domain-containing protein</fullName>
    </recommendedName>
</protein>
<dbReference type="GeneID" id="20351421"/>
<evidence type="ECO:0000259" key="3">
    <source>
        <dbReference type="PROSITE" id="PS00624"/>
    </source>
</evidence>
<evidence type="ECO:0000256" key="2">
    <source>
        <dbReference type="PIRSR" id="PIRSR000137-2"/>
    </source>
</evidence>
<name>J3PBU2_GAET3</name>
<reference evidence="5" key="4">
    <citation type="journal article" date="2015" name="G3 (Bethesda)">
        <title>Genome sequences of three phytopathogenic species of the Magnaporthaceae family of fungi.</title>
        <authorList>
            <person name="Okagaki L.H."/>
            <person name="Nunes C.C."/>
            <person name="Sailsbery J."/>
            <person name="Clay B."/>
            <person name="Brown D."/>
            <person name="John T."/>
            <person name="Oh Y."/>
            <person name="Young N."/>
            <person name="Fitzgerald M."/>
            <person name="Haas B.J."/>
            <person name="Zeng Q."/>
            <person name="Young S."/>
            <person name="Adiconis X."/>
            <person name="Fan L."/>
            <person name="Levin J.Z."/>
            <person name="Mitchell T.K."/>
            <person name="Okubara P.A."/>
            <person name="Farman M.L."/>
            <person name="Kohn L.M."/>
            <person name="Birren B."/>
            <person name="Ma L.-J."/>
            <person name="Dean R.A."/>
        </authorList>
    </citation>
    <scope>NUCLEOTIDE SEQUENCE</scope>
    <source>
        <strain evidence="5">R3-111a-1</strain>
    </source>
</reference>
<dbReference type="InterPro" id="IPR012132">
    <property type="entry name" value="GMC_OxRdtase"/>
</dbReference>
<keyword evidence="2" id="KW-0285">Flavoprotein</keyword>
<feature type="binding site" evidence="2">
    <location>
        <position position="235"/>
    </location>
    <ligand>
        <name>FAD</name>
        <dbReference type="ChEBI" id="CHEBI:57692"/>
    </ligand>
</feature>
<dbReference type="EnsemblFungi" id="EJT71709">
    <property type="protein sequence ID" value="EJT71709"/>
    <property type="gene ID" value="GGTG_10963"/>
</dbReference>
<dbReference type="InterPro" id="IPR007867">
    <property type="entry name" value="GMC_OxRtase_C"/>
</dbReference>
<keyword evidence="6" id="KW-1185">Reference proteome</keyword>
<keyword evidence="2" id="KW-0274">FAD</keyword>
<comment type="similarity">
    <text evidence="1">Belongs to the GMC oxidoreductase family.</text>
</comment>
<evidence type="ECO:0000313" key="6">
    <source>
        <dbReference type="Proteomes" id="UP000006039"/>
    </source>
</evidence>
<dbReference type="Proteomes" id="UP000006039">
    <property type="component" value="Unassembled WGS sequence"/>
</dbReference>
<evidence type="ECO:0000313" key="4">
    <source>
        <dbReference type="EMBL" id="EJT71709.1"/>
    </source>
</evidence>
<dbReference type="SUPFAM" id="SSF54373">
    <property type="entry name" value="FAD-linked reductases, C-terminal domain"/>
    <property type="match status" value="1"/>
</dbReference>
<dbReference type="VEuPathDB" id="FungiDB:GGTG_10963"/>
<organism evidence="4">
    <name type="scientific">Gaeumannomyces tritici (strain R3-111a-1)</name>
    <name type="common">Wheat and barley take-all root rot fungus</name>
    <name type="synonym">Gaeumannomyces graminis var. tritici</name>
    <dbReference type="NCBI Taxonomy" id="644352"/>
    <lineage>
        <taxon>Eukaryota</taxon>
        <taxon>Fungi</taxon>
        <taxon>Dikarya</taxon>
        <taxon>Ascomycota</taxon>
        <taxon>Pezizomycotina</taxon>
        <taxon>Sordariomycetes</taxon>
        <taxon>Sordariomycetidae</taxon>
        <taxon>Magnaporthales</taxon>
        <taxon>Magnaporthaceae</taxon>
        <taxon>Gaeumannomyces</taxon>
    </lineage>
</organism>
<dbReference type="InterPro" id="IPR036188">
    <property type="entry name" value="FAD/NAD-bd_sf"/>
</dbReference>
<reference evidence="4" key="2">
    <citation type="submission" date="2010-07" db="EMBL/GenBank/DDBJ databases">
        <authorList>
            <consortium name="The Broad Institute Genome Sequencing Platform"/>
            <consortium name="Broad Institute Genome Sequencing Center for Infectious Disease"/>
            <person name="Ma L.-J."/>
            <person name="Dead R."/>
            <person name="Young S."/>
            <person name="Zeng Q."/>
            <person name="Koehrsen M."/>
            <person name="Alvarado L."/>
            <person name="Berlin A."/>
            <person name="Chapman S.B."/>
            <person name="Chen Z."/>
            <person name="Freedman E."/>
            <person name="Gellesch M."/>
            <person name="Goldberg J."/>
            <person name="Griggs A."/>
            <person name="Gujja S."/>
            <person name="Heilman E.R."/>
            <person name="Heiman D."/>
            <person name="Hepburn T."/>
            <person name="Howarth C."/>
            <person name="Jen D."/>
            <person name="Larson L."/>
            <person name="Mehta T."/>
            <person name="Neiman D."/>
            <person name="Pearson M."/>
            <person name="Roberts A."/>
            <person name="Saif S."/>
            <person name="Shea T."/>
            <person name="Shenoy N."/>
            <person name="Sisk P."/>
            <person name="Stolte C."/>
            <person name="Sykes S."/>
            <person name="Walk T."/>
            <person name="White J."/>
            <person name="Yandava C."/>
            <person name="Haas B."/>
            <person name="Nusbaum C."/>
            <person name="Birren B."/>
        </authorList>
    </citation>
    <scope>NUCLEOTIDE SEQUENCE</scope>
    <source>
        <strain evidence="4">R3-111a-1</strain>
    </source>
</reference>
<dbReference type="GO" id="GO:0050660">
    <property type="term" value="F:flavin adenine dinucleotide binding"/>
    <property type="evidence" value="ECO:0007669"/>
    <property type="project" value="InterPro"/>
</dbReference>
<dbReference type="AlphaFoldDB" id="J3PBU2"/>
<dbReference type="PANTHER" id="PTHR11552">
    <property type="entry name" value="GLUCOSE-METHANOL-CHOLINE GMC OXIDOREDUCTASE"/>
    <property type="match status" value="1"/>
</dbReference>
<reference evidence="5" key="5">
    <citation type="submission" date="2018-04" db="UniProtKB">
        <authorList>
            <consortium name="EnsemblFungi"/>
        </authorList>
    </citation>
    <scope>IDENTIFICATION</scope>
    <source>
        <strain evidence="5">R3-111a-1</strain>
    </source>
</reference>
<sequence length="606" mass="64034">MGIFNTLPEGLDEVDVIIAGGGAAGCVVAGRLAAASPELSILVVEAGKDNTGNPMVEQPIMFWKNMDPAAMTSTFHDANKSGEALGRKIVIPSGGILGGGTSVNMMAYARPQRCDLDAWGIPGWAADDMLPYFKKFETYKGLGPDAVHGKTGPIQVSDGSFRNEELTADFIKAAGACGYPEIKDAQDMSSVNGTAPASRFISTSGARQDTASIYVHPLLRDGKHPNLHVLTEHNVVRVIFDGDKRASGVEVTPNPIHQEGSGARMEVVRARKLVVLSAGSYSTPLILERSGVGRADVLRRAGVPLVAEVPSVGENLQDHHITMWPYRSSFEAKTLGTELLVAPPEAVQQQDRRLGWNCQEAVFKVRPTDAEAAAIGPAFKARWDEYFAAEPTRPLASFIGIAGCIPLPPNGPPCEHILLSTFTCYPKSRGYVHITGPSVADKPDLDVAVLTDDGADLEAKVWVYKKGREIMRRLAHYRGEVQALHPAFPEGSAASLVTLAVTEPAPFDAAAGPVPEIVYSAEDDAAIAAQVRAMVAPTWHCLGTARMGAGVGDGAVDAQLDVFGVQGLKVADLSVVPGNVAGNTASLALAIGEKAADLMVKELGLV</sequence>
<dbReference type="PANTHER" id="PTHR11552:SF78">
    <property type="entry name" value="GLUCOSE-METHANOL-CHOLINE OXIDOREDUCTASE N-TERMINAL DOMAIN-CONTAINING PROTEIN"/>
    <property type="match status" value="1"/>
</dbReference>
<evidence type="ECO:0000256" key="1">
    <source>
        <dbReference type="ARBA" id="ARBA00010790"/>
    </source>
</evidence>
<feature type="binding site" evidence="2">
    <location>
        <begin position="539"/>
        <end position="540"/>
    </location>
    <ligand>
        <name>FAD</name>
        <dbReference type="ChEBI" id="CHEBI:57692"/>
    </ligand>
</feature>
<dbReference type="GO" id="GO:0016614">
    <property type="term" value="F:oxidoreductase activity, acting on CH-OH group of donors"/>
    <property type="evidence" value="ECO:0007669"/>
    <property type="project" value="InterPro"/>
</dbReference>
<feature type="domain" description="Glucose-methanol-choline oxidoreductase N-terminal" evidence="3">
    <location>
        <begin position="279"/>
        <end position="293"/>
    </location>
</feature>
<dbReference type="eggNOG" id="KOG1238">
    <property type="taxonomic scope" value="Eukaryota"/>
</dbReference>
<dbReference type="PIRSF" id="PIRSF000137">
    <property type="entry name" value="Alcohol_oxidase"/>
    <property type="match status" value="1"/>
</dbReference>
<reference evidence="6" key="1">
    <citation type="submission" date="2010-07" db="EMBL/GenBank/DDBJ databases">
        <title>The genome sequence of Gaeumannomyces graminis var. tritici strain R3-111a-1.</title>
        <authorList>
            <consortium name="The Broad Institute Genome Sequencing Platform"/>
            <person name="Ma L.-J."/>
            <person name="Dead R."/>
            <person name="Young S."/>
            <person name="Zeng Q."/>
            <person name="Koehrsen M."/>
            <person name="Alvarado L."/>
            <person name="Berlin A."/>
            <person name="Chapman S.B."/>
            <person name="Chen Z."/>
            <person name="Freedman E."/>
            <person name="Gellesch M."/>
            <person name="Goldberg J."/>
            <person name="Griggs A."/>
            <person name="Gujja S."/>
            <person name="Heilman E.R."/>
            <person name="Heiman D."/>
            <person name="Hepburn T."/>
            <person name="Howarth C."/>
            <person name="Jen D."/>
            <person name="Larson L."/>
            <person name="Mehta T."/>
            <person name="Neiman D."/>
            <person name="Pearson M."/>
            <person name="Roberts A."/>
            <person name="Saif S."/>
            <person name="Shea T."/>
            <person name="Shenoy N."/>
            <person name="Sisk P."/>
            <person name="Stolte C."/>
            <person name="Sykes S."/>
            <person name="Walk T."/>
            <person name="White J."/>
            <person name="Yandava C."/>
            <person name="Haas B."/>
            <person name="Nusbaum C."/>
            <person name="Birren B."/>
        </authorList>
    </citation>
    <scope>NUCLEOTIDE SEQUENCE [LARGE SCALE GENOMIC DNA]</scope>
    <source>
        <strain evidence="6">R3-111a-1</strain>
    </source>
</reference>
<dbReference type="Pfam" id="PF05199">
    <property type="entry name" value="GMC_oxred_C"/>
    <property type="match status" value="1"/>
</dbReference>
<dbReference type="Gene3D" id="3.50.50.60">
    <property type="entry name" value="FAD/NAD(P)-binding domain"/>
    <property type="match status" value="1"/>
</dbReference>
<dbReference type="OrthoDB" id="269227at2759"/>
<dbReference type="InterPro" id="IPR000172">
    <property type="entry name" value="GMC_OxRdtase_N"/>
</dbReference>
<dbReference type="SUPFAM" id="SSF51905">
    <property type="entry name" value="FAD/NAD(P)-binding domain"/>
    <property type="match status" value="1"/>
</dbReference>
<dbReference type="Gene3D" id="3.30.410.40">
    <property type="match status" value="1"/>
</dbReference>
<dbReference type="Pfam" id="PF00732">
    <property type="entry name" value="GMC_oxred_N"/>
    <property type="match status" value="1"/>
</dbReference>
<comment type="cofactor">
    <cofactor evidence="2">
        <name>FAD</name>
        <dbReference type="ChEBI" id="CHEBI:57692"/>
    </cofactor>
</comment>
<dbReference type="EMBL" id="GL385400">
    <property type="protein sequence ID" value="EJT71709.1"/>
    <property type="molecule type" value="Genomic_DNA"/>
</dbReference>
<proteinExistence type="inferred from homology"/>
<dbReference type="RefSeq" id="XP_009227106.1">
    <property type="nucleotide sequence ID" value="XM_009228842.1"/>
</dbReference>
<accession>J3PBU2</accession>
<reference evidence="4" key="3">
    <citation type="submission" date="2010-09" db="EMBL/GenBank/DDBJ databases">
        <title>Annotation of Gaeumannomyces graminis var. tritici R3-111a-1.</title>
        <authorList>
            <consortium name="The Broad Institute Genome Sequencing Platform"/>
            <person name="Ma L.-J."/>
            <person name="Dead R."/>
            <person name="Young S.K."/>
            <person name="Zeng Q."/>
            <person name="Gargeya S."/>
            <person name="Fitzgerald M."/>
            <person name="Haas B."/>
            <person name="Abouelleil A."/>
            <person name="Alvarado L."/>
            <person name="Arachchi H.M."/>
            <person name="Berlin A."/>
            <person name="Brown A."/>
            <person name="Chapman S.B."/>
            <person name="Chen Z."/>
            <person name="Dunbar C."/>
            <person name="Freedman E."/>
            <person name="Gearin G."/>
            <person name="Gellesch M."/>
            <person name="Goldberg J."/>
            <person name="Griggs A."/>
            <person name="Gujja S."/>
            <person name="Heiman D."/>
            <person name="Howarth C."/>
            <person name="Larson L."/>
            <person name="Lui A."/>
            <person name="MacDonald P.J.P."/>
            <person name="Mehta T."/>
            <person name="Montmayeur A."/>
            <person name="Murphy C."/>
            <person name="Neiman D."/>
            <person name="Pearson M."/>
            <person name="Priest M."/>
            <person name="Roberts A."/>
            <person name="Saif S."/>
            <person name="Shea T."/>
            <person name="Shenoy N."/>
            <person name="Sisk P."/>
            <person name="Stolte C."/>
            <person name="Sykes S."/>
            <person name="Yandava C."/>
            <person name="Wortman J."/>
            <person name="Nusbaum C."/>
            <person name="Birren B."/>
        </authorList>
    </citation>
    <scope>NUCLEOTIDE SEQUENCE</scope>
    <source>
        <strain evidence="4">R3-111a-1</strain>
    </source>
</reference>
<evidence type="ECO:0000313" key="5">
    <source>
        <dbReference type="EnsemblFungi" id="EJT71709"/>
    </source>
</evidence>